<sequence>MPDPNLHIELEGHGHFEAIETMSDVKVDNENERRARIRWVLEPHNWDIDCHVTQGAAIQDTLGAPEALTVGTSKRLQSEDDQRHQRAQCSAPNYNVDVVDWRSLQSDTSSLKLVRFPPGSDSLIDLRKPKIRCHGDKTVVEHVE</sequence>
<accession>A0A4R0RLA1</accession>
<protein>
    <submittedName>
        <fullName evidence="1">Uncharacterized protein</fullName>
    </submittedName>
</protein>
<proteinExistence type="predicted"/>
<reference evidence="1 2" key="1">
    <citation type="submission" date="2018-11" db="EMBL/GenBank/DDBJ databases">
        <title>Genome assembly of Steccherinum ochraceum LE-BIN_3174, the white-rot fungus of the Steccherinaceae family (The Residual Polyporoid clade, Polyporales, Basidiomycota).</title>
        <authorList>
            <person name="Fedorova T.V."/>
            <person name="Glazunova O.A."/>
            <person name="Landesman E.O."/>
            <person name="Moiseenko K.V."/>
            <person name="Psurtseva N.V."/>
            <person name="Savinova O.S."/>
            <person name="Shakhova N.V."/>
            <person name="Tyazhelova T.V."/>
            <person name="Vasina D.V."/>
        </authorList>
    </citation>
    <scope>NUCLEOTIDE SEQUENCE [LARGE SCALE GENOMIC DNA]</scope>
    <source>
        <strain evidence="1 2">LE-BIN_3174</strain>
    </source>
</reference>
<gene>
    <name evidence="1" type="ORF">EIP91_003884</name>
</gene>
<dbReference type="EMBL" id="RWJN01000227">
    <property type="protein sequence ID" value="TCD64588.1"/>
    <property type="molecule type" value="Genomic_DNA"/>
</dbReference>
<comment type="caution">
    <text evidence="1">The sequence shown here is derived from an EMBL/GenBank/DDBJ whole genome shotgun (WGS) entry which is preliminary data.</text>
</comment>
<evidence type="ECO:0000313" key="2">
    <source>
        <dbReference type="Proteomes" id="UP000292702"/>
    </source>
</evidence>
<name>A0A4R0RLA1_9APHY</name>
<organism evidence="1 2">
    <name type="scientific">Steccherinum ochraceum</name>
    <dbReference type="NCBI Taxonomy" id="92696"/>
    <lineage>
        <taxon>Eukaryota</taxon>
        <taxon>Fungi</taxon>
        <taxon>Dikarya</taxon>
        <taxon>Basidiomycota</taxon>
        <taxon>Agaricomycotina</taxon>
        <taxon>Agaricomycetes</taxon>
        <taxon>Polyporales</taxon>
        <taxon>Steccherinaceae</taxon>
        <taxon>Steccherinum</taxon>
    </lineage>
</organism>
<dbReference type="AlphaFoldDB" id="A0A4R0RLA1"/>
<evidence type="ECO:0000313" key="1">
    <source>
        <dbReference type="EMBL" id="TCD64588.1"/>
    </source>
</evidence>
<dbReference type="Proteomes" id="UP000292702">
    <property type="component" value="Unassembled WGS sequence"/>
</dbReference>
<keyword evidence="2" id="KW-1185">Reference proteome</keyword>